<dbReference type="PANTHER" id="PTHR33406:SF10">
    <property type="entry name" value="SSD DOMAIN-CONTAINING PROTEIN"/>
    <property type="match status" value="1"/>
</dbReference>
<evidence type="ECO:0000256" key="2">
    <source>
        <dbReference type="ARBA" id="ARBA00022475"/>
    </source>
</evidence>
<evidence type="ECO:0000256" key="3">
    <source>
        <dbReference type="ARBA" id="ARBA00022692"/>
    </source>
</evidence>
<keyword evidence="2" id="KW-1003">Cell membrane</keyword>
<evidence type="ECO:0000256" key="5">
    <source>
        <dbReference type="ARBA" id="ARBA00023136"/>
    </source>
</evidence>
<dbReference type="InterPro" id="IPR000731">
    <property type="entry name" value="SSD"/>
</dbReference>
<evidence type="ECO:0000256" key="4">
    <source>
        <dbReference type="ARBA" id="ARBA00022989"/>
    </source>
</evidence>
<dbReference type="InterPro" id="IPR004869">
    <property type="entry name" value="MMPL_dom"/>
</dbReference>
<comment type="subcellular location">
    <subcellularLocation>
        <location evidence="1">Cell membrane</location>
        <topology evidence="1">Multi-pass membrane protein</topology>
    </subcellularLocation>
</comment>
<dbReference type="PROSITE" id="PS50156">
    <property type="entry name" value="SSD"/>
    <property type="match status" value="1"/>
</dbReference>
<dbReference type="RefSeq" id="WP_090321612.1">
    <property type="nucleotide sequence ID" value="NZ_FNKJ01000003.1"/>
</dbReference>
<dbReference type="EMBL" id="FNKJ01000003">
    <property type="protein sequence ID" value="SDQ91198.1"/>
    <property type="molecule type" value="Genomic_DNA"/>
</dbReference>
<dbReference type="Pfam" id="PF03176">
    <property type="entry name" value="MMPL"/>
    <property type="match status" value="2"/>
</dbReference>
<reference evidence="7" key="1">
    <citation type="submission" date="2016-10" db="EMBL/GenBank/DDBJ databases">
        <authorList>
            <person name="Varghese N."/>
            <person name="Submissions S."/>
        </authorList>
    </citation>
    <scope>NUCLEOTIDE SEQUENCE [LARGE SCALE GENOMIC DNA]</scope>
    <source>
        <strain evidence="7">BS3775</strain>
    </source>
</reference>
<accession>A0A1H1ERK3</accession>
<dbReference type="OrthoDB" id="5963930at2"/>
<name>A0A1H1ERK3_9PSED</name>
<keyword evidence="3" id="KW-0812">Transmembrane</keyword>
<proteinExistence type="predicted"/>
<dbReference type="AlphaFoldDB" id="A0A1H1ERK3"/>
<dbReference type="InterPro" id="IPR050545">
    <property type="entry name" value="Mycobact_MmpL"/>
</dbReference>
<dbReference type="Proteomes" id="UP000199570">
    <property type="component" value="Unassembled WGS sequence"/>
</dbReference>
<dbReference type="PANTHER" id="PTHR33406">
    <property type="entry name" value="MEMBRANE PROTEIN MJ1562-RELATED"/>
    <property type="match status" value="1"/>
</dbReference>
<evidence type="ECO:0000313" key="7">
    <source>
        <dbReference type="Proteomes" id="UP000199570"/>
    </source>
</evidence>
<keyword evidence="4" id="KW-1133">Transmembrane helix</keyword>
<sequence>MGNIKQDTMPVIRDLRDFDQRSGNRLERWVFNHRPLFMLFMVIVTLLLGYMALTRLELRPSFEKMIPQSQPYIQNFLENRKSLRGLGSSVRVVVENTQGDIFDPEYLAVLKQVNDDLFLTEGVDRAWMKSLWSPSVRWTEVTEQGFQGGPVMPDDYKGSPSDIEKLRQNINRAGLVGSLVASDFKSSMLVVPLLDVASATGHGINYYQFAQTLEQQLRDKVEFAGDSAARKAGKEGTGKYKVHVIGFAKLIGDLIDGLIQVMMFFGLAVITSFVIIYLYTRCIRSTLLVIFCSLTAVVWQLGIVAWLGYAIDPYSVLVPFLIFAIGVSHAAQKMNGIMQDIARGTHKLVAARYTFRRLFIAGVTALLADAVGFAVLMLIDIPVIQDLAITASIGVAVLIFTSLLLMPVALSYIGVGRKAAERALKIDTRADESRGFGKLWDFLDRFTTRKWATGIVLGAVALGIAGFMVSQHLQIGDLDSGAPELRADSRYNRDNAYITSHYALSSDLFAVMIKTPPEGCLNYQTLILADRLAWELQQYPGVQATSSLVNAVRQITAGSFEGNPKLNSIQRNQNVLNYAAQQASVNAPELFNTDCSVMPVIAFLKDHKAQTLDAVVAIADKFARENSTPDRQFLLAAGTAGIEAATNIVVREANHTMLLYVYAAVTLFCLITFRSWRATLVALLPLVLTSILCEALMVIMGIGVKVATLPVIALGVGIGVDYALYLLSVQLHYQRQGMPLAQAYRNAVSFTGRVVGLVGITLAAGVVCWAWSPIKFQADMGILLTFMFIWNMLGALILIPALSSFLLRNIAPVPASTKERAAELVDANH</sequence>
<organism evidence="6 7">
    <name type="scientific">Pseudomonas moorei</name>
    <dbReference type="NCBI Taxonomy" id="395599"/>
    <lineage>
        <taxon>Bacteria</taxon>
        <taxon>Pseudomonadati</taxon>
        <taxon>Pseudomonadota</taxon>
        <taxon>Gammaproteobacteria</taxon>
        <taxon>Pseudomonadales</taxon>
        <taxon>Pseudomonadaceae</taxon>
        <taxon>Pseudomonas</taxon>
    </lineage>
</organism>
<evidence type="ECO:0000256" key="1">
    <source>
        <dbReference type="ARBA" id="ARBA00004651"/>
    </source>
</evidence>
<keyword evidence="5" id="KW-0472">Membrane</keyword>
<dbReference type="SUPFAM" id="SSF82866">
    <property type="entry name" value="Multidrug efflux transporter AcrB transmembrane domain"/>
    <property type="match status" value="2"/>
</dbReference>
<dbReference type="GO" id="GO:0005886">
    <property type="term" value="C:plasma membrane"/>
    <property type="evidence" value="ECO:0007669"/>
    <property type="project" value="UniProtKB-SubCell"/>
</dbReference>
<protein>
    <submittedName>
        <fullName evidence="6">Uncharacterized protein</fullName>
    </submittedName>
</protein>
<keyword evidence="7" id="KW-1185">Reference proteome</keyword>
<dbReference type="Gene3D" id="1.20.1640.10">
    <property type="entry name" value="Multidrug efflux transporter AcrB transmembrane domain"/>
    <property type="match status" value="2"/>
</dbReference>
<gene>
    <name evidence="6" type="ORF">SAMN04490195_2314</name>
</gene>
<evidence type="ECO:0000313" key="6">
    <source>
        <dbReference type="EMBL" id="SDQ91198.1"/>
    </source>
</evidence>